<dbReference type="EMBL" id="JAUPFM010000010">
    <property type="protein sequence ID" value="KAK2839748.1"/>
    <property type="molecule type" value="Genomic_DNA"/>
</dbReference>
<accession>A0AA88MK89</accession>
<name>A0AA88MK89_CHASR</name>
<protein>
    <submittedName>
        <fullName evidence="2">Uncharacterized protein</fullName>
    </submittedName>
</protein>
<proteinExistence type="predicted"/>
<keyword evidence="3" id="KW-1185">Reference proteome</keyword>
<comment type="caution">
    <text evidence="2">The sequence shown here is derived from an EMBL/GenBank/DDBJ whole genome shotgun (WGS) entry which is preliminary data.</text>
</comment>
<feature type="compositionally biased region" description="Polar residues" evidence="1">
    <location>
        <begin position="44"/>
        <end position="55"/>
    </location>
</feature>
<dbReference type="Proteomes" id="UP001187415">
    <property type="component" value="Unassembled WGS sequence"/>
</dbReference>
<evidence type="ECO:0000313" key="2">
    <source>
        <dbReference type="EMBL" id="KAK2839748.1"/>
    </source>
</evidence>
<dbReference type="GO" id="GO:0003785">
    <property type="term" value="F:actin monomer binding"/>
    <property type="evidence" value="ECO:0007669"/>
    <property type="project" value="InterPro"/>
</dbReference>
<gene>
    <name evidence="2" type="ORF">Q5P01_013488</name>
</gene>
<evidence type="ECO:0000313" key="3">
    <source>
        <dbReference type="Proteomes" id="UP001187415"/>
    </source>
</evidence>
<reference evidence="2" key="1">
    <citation type="submission" date="2023-07" db="EMBL/GenBank/DDBJ databases">
        <title>Chromosome-level Genome Assembly of Striped Snakehead (Channa striata).</title>
        <authorList>
            <person name="Liu H."/>
        </authorList>
    </citation>
    <scope>NUCLEOTIDE SEQUENCE</scope>
    <source>
        <strain evidence="2">Gz</strain>
        <tissue evidence="2">Muscle</tissue>
    </source>
</reference>
<evidence type="ECO:0000256" key="1">
    <source>
        <dbReference type="SAM" id="MobiDB-lite"/>
    </source>
</evidence>
<dbReference type="InterPro" id="IPR039895">
    <property type="entry name" value="COBL-like"/>
</dbReference>
<organism evidence="2 3">
    <name type="scientific">Channa striata</name>
    <name type="common">Snakehead murrel</name>
    <name type="synonym">Ophicephalus striatus</name>
    <dbReference type="NCBI Taxonomy" id="64152"/>
    <lineage>
        <taxon>Eukaryota</taxon>
        <taxon>Metazoa</taxon>
        <taxon>Chordata</taxon>
        <taxon>Craniata</taxon>
        <taxon>Vertebrata</taxon>
        <taxon>Euteleostomi</taxon>
        <taxon>Actinopterygii</taxon>
        <taxon>Neopterygii</taxon>
        <taxon>Teleostei</taxon>
        <taxon>Neoteleostei</taxon>
        <taxon>Acanthomorphata</taxon>
        <taxon>Anabantaria</taxon>
        <taxon>Anabantiformes</taxon>
        <taxon>Channoidei</taxon>
        <taxon>Channidae</taxon>
        <taxon>Channa</taxon>
    </lineage>
</organism>
<dbReference type="AlphaFoldDB" id="A0AA88MK89"/>
<sequence length="115" mass="12358">MRLARQSSLPCKEPCVGLSLDKLRSFAAPRPFCPSTPSRFAQAVSSAVKRTQSLSHGPKSPRSPPVSPSFSPITSGSSVIESKGLTAIKSSFKSSTLQDGDSQIYYLLRRLSCLL</sequence>
<dbReference type="PANTHER" id="PTHR21557:SF2">
    <property type="entry name" value="CORDON-BLEU PROTEIN-LIKE 1"/>
    <property type="match status" value="1"/>
</dbReference>
<feature type="region of interest" description="Disordered" evidence="1">
    <location>
        <begin position="44"/>
        <end position="75"/>
    </location>
</feature>
<dbReference type="PANTHER" id="PTHR21557">
    <property type="entry name" value="CORDON-BLEU"/>
    <property type="match status" value="1"/>
</dbReference>